<dbReference type="Proteomes" id="UP001597541">
    <property type="component" value="Unassembled WGS sequence"/>
</dbReference>
<dbReference type="InterPro" id="IPR036582">
    <property type="entry name" value="Mao_N_sf"/>
</dbReference>
<feature type="chain" id="PRO_5045065057" evidence="1">
    <location>
        <begin position="24"/>
        <end position="192"/>
    </location>
</feature>
<protein>
    <submittedName>
        <fullName evidence="3">Stalk domain-containing protein</fullName>
    </submittedName>
</protein>
<keyword evidence="1" id="KW-0732">Signal</keyword>
<dbReference type="RefSeq" id="WP_377602682.1">
    <property type="nucleotide sequence ID" value="NZ_JBHUME010000007.1"/>
</dbReference>
<dbReference type="InterPro" id="IPR012854">
    <property type="entry name" value="Cu_amine_oxidase-like_N"/>
</dbReference>
<reference evidence="4" key="1">
    <citation type="journal article" date="2019" name="Int. J. Syst. Evol. Microbiol.">
        <title>The Global Catalogue of Microorganisms (GCM) 10K type strain sequencing project: providing services to taxonomists for standard genome sequencing and annotation.</title>
        <authorList>
            <consortium name="The Broad Institute Genomics Platform"/>
            <consortium name="The Broad Institute Genome Sequencing Center for Infectious Disease"/>
            <person name="Wu L."/>
            <person name="Ma J."/>
        </authorList>
    </citation>
    <scope>NUCLEOTIDE SEQUENCE [LARGE SCALE GENOMIC DNA]</scope>
    <source>
        <strain evidence="4">KCTC 3950</strain>
    </source>
</reference>
<dbReference type="EMBL" id="JBHUME010000007">
    <property type="protein sequence ID" value="MFD2612857.1"/>
    <property type="molecule type" value="Genomic_DNA"/>
</dbReference>
<dbReference type="Pfam" id="PF07833">
    <property type="entry name" value="Cu_amine_oxidN1"/>
    <property type="match status" value="1"/>
</dbReference>
<comment type="caution">
    <text evidence="3">The sequence shown here is derived from an EMBL/GenBank/DDBJ whole genome shotgun (WGS) entry which is preliminary data.</text>
</comment>
<evidence type="ECO:0000256" key="1">
    <source>
        <dbReference type="SAM" id="SignalP"/>
    </source>
</evidence>
<gene>
    <name evidence="3" type="ORF">ACFSUF_10540</name>
</gene>
<evidence type="ECO:0000259" key="2">
    <source>
        <dbReference type="Pfam" id="PF07833"/>
    </source>
</evidence>
<feature type="signal peptide" evidence="1">
    <location>
        <begin position="1"/>
        <end position="23"/>
    </location>
</feature>
<accession>A0ABW5PBZ8</accession>
<evidence type="ECO:0000313" key="4">
    <source>
        <dbReference type="Proteomes" id="UP001597541"/>
    </source>
</evidence>
<name>A0ABW5PBZ8_9BACL</name>
<feature type="domain" description="Copper amine oxidase-like N-terminal" evidence="2">
    <location>
        <begin position="35"/>
        <end position="91"/>
    </location>
</feature>
<keyword evidence="4" id="KW-1185">Reference proteome</keyword>
<organism evidence="3 4">
    <name type="scientific">Paenibacillus gansuensis</name>
    <dbReference type="NCBI Taxonomy" id="306542"/>
    <lineage>
        <taxon>Bacteria</taxon>
        <taxon>Bacillati</taxon>
        <taxon>Bacillota</taxon>
        <taxon>Bacilli</taxon>
        <taxon>Bacillales</taxon>
        <taxon>Paenibacillaceae</taxon>
        <taxon>Paenibacillus</taxon>
    </lineage>
</organism>
<evidence type="ECO:0000313" key="3">
    <source>
        <dbReference type="EMBL" id="MFD2612857.1"/>
    </source>
</evidence>
<proteinExistence type="predicted"/>
<sequence length="192" mass="21772">MKLRRIVILTLAISLLGTASVFADSIGQRVRVFVNNNETSDPGINVDGKTMLSLREMSEALGAIITWDDETKDVRVFKPNVHMILLDTDKSQLFNEVERGKANFVFISQTDNLLADVYSFKVLISDPYGNAKDIVPETVFTEQKDTYNTRTKPIDYDFKYSGKYTISYMMKLSRNADYQTVGKKVITSRSTK</sequence>
<dbReference type="SUPFAM" id="SSF55383">
    <property type="entry name" value="Copper amine oxidase, domain N"/>
    <property type="match status" value="1"/>
</dbReference>